<dbReference type="SUPFAM" id="SSF88723">
    <property type="entry name" value="PIN domain-like"/>
    <property type="match status" value="1"/>
</dbReference>
<evidence type="ECO:0000256" key="1">
    <source>
        <dbReference type="ARBA" id="ARBA00007398"/>
    </source>
</evidence>
<dbReference type="VEuPathDB" id="FungiDB:PV10_07357"/>
<evidence type="ECO:0000256" key="2">
    <source>
        <dbReference type="SAM" id="MobiDB-lite"/>
    </source>
</evidence>
<dbReference type="Pfam" id="PF12813">
    <property type="entry name" value="XPG_I_2"/>
    <property type="match status" value="1"/>
</dbReference>
<sequence>MGIPRLTQDLAPYQENVLLSRKKPLTEDTRPCITRVVIDGPSLVYAVLSKLLPFQSHIFKPTEGPRAPSYSEINDGVLQLLTDLESHGVEIPVILFDGGLPVHKRPTRLARMEQLRVQLELYRNCYSKISVSAREEPLNLQDALWNPSILSVRKPAPIAPPFMVASVIEHLQANGWYDRVQVAPGEADCFCASAAKLHHAAIITNDSDLALYDLGPDGRLVQLRSVEMEVSEHGDKVITATSLNLTSVARGLKLASLLPFGFERYEHPELTTAMVSERARSHTDYMENPSYKAFVEQFTEIHSVSPQTSLSIIDPRVAEIIVNLIHDEQPTVYLTPILEDPGRDSSWSYGLHIRQLAYSLVCDLPDHTNGQPITFTEYARKGPRIAENTVNQLDPKLLRTQLMSLIQQVEGHVRTPRSDVQTLLGWYMLAFHQVQQQKVAQSKAMFNMTDITRAIGLKTTGLKNTITWEILHVIANAQAVLYSLRMLKQIAVYVSLSDNRCTDDVLLHQLITALDSLPPIQDLFLDVSELRTRIATVDDKDRHEALLSHPSQDDNEEEFDMPKIEKDSRPHLIEEPLSKSAKRRSRSKTQATTKKKKTNRNVNSFQVLMNS</sequence>
<dbReference type="PANTHER" id="PTHR15665">
    <property type="entry name" value="ASTEROID PROTEIN"/>
    <property type="match status" value="1"/>
</dbReference>
<accession>A0A438NFA8</accession>
<dbReference type="InterPro" id="IPR039436">
    <property type="entry name" value="Asteroid_dom"/>
</dbReference>
<protein>
    <recommendedName>
        <fullName evidence="3">Asteroid domain-containing protein</fullName>
    </recommendedName>
</protein>
<dbReference type="AlphaFoldDB" id="A0A438NFA8"/>
<feature type="region of interest" description="Disordered" evidence="2">
    <location>
        <begin position="542"/>
        <end position="611"/>
    </location>
</feature>
<comment type="caution">
    <text evidence="4">The sequence shown here is derived from an EMBL/GenBank/DDBJ whole genome shotgun (WGS) entry which is preliminary data.</text>
</comment>
<feature type="compositionally biased region" description="Basic and acidic residues" evidence="2">
    <location>
        <begin position="560"/>
        <end position="577"/>
    </location>
</feature>
<organism evidence="4 5">
    <name type="scientific">Exophiala mesophila</name>
    <name type="common">Black yeast-like fungus</name>
    <dbReference type="NCBI Taxonomy" id="212818"/>
    <lineage>
        <taxon>Eukaryota</taxon>
        <taxon>Fungi</taxon>
        <taxon>Dikarya</taxon>
        <taxon>Ascomycota</taxon>
        <taxon>Pezizomycotina</taxon>
        <taxon>Eurotiomycetes</taxon>
        <taxon>Chaetothyriomycetidae</taxon>
        <taxon>Chaetothyriales</taxon>
        <taxon>Herpotrichiellaceae</taxon>
        <taxon>Exophiala</taxon>
    </lineage>
</organism>
<dbReference type="Gene3D" id="3.40.50.1010">
    <property type="entry name" value="5'-nuclease"/>
    <property type="match status" value="1"/>
</dbReference>
<dbReference type="EMBL" id="NAJM01000004">
    <property type="protein sequence ID" value="RVX74422.1"/>
    <property type="molecule type" value="Genomic_DNA"/>
</dbReference>
<dbReference type="CDD" id="cd18675">
    <property type="entry name" value="PIN_SpAst1-like"/>
    <property type="match status" value="1"/>
</dbReference>
<dbReference type="InterPro" id="IPR029060">
    <property type="entry name" value="PIN-like_dom_sf"/>
</dbReference>
<name>A0A438NFA8_EXOME</name>
<reference evidence="4 5" key="1">
    <citation type="submission" date="2017-03" db="EMBL/GenBank/DDBJ databases">
        <title>Genomes of endolithic fungi from Antarctica.</title>
        <authorList>
            <person name="Coleine C."/>
            <person name="Masonjones S."/>
            <person name="Stajich J.E."/>
        </authorList>
    </citation>
    <scope>NUCLEOTIDE SEQUENCE [LARGE SCALE GENOMIC DNA]</scope>
    <source>
        <strain evidence="4 5">CCFEE 6314</strain>
    </source>
</reference>
<dbReference type="Proteomes" id="UP000288859">
    <property type="component" value="Unassembled WGS sequence"/>
</dbReference>
<comment type="similarity">
    <text evidence="1">Belongs to the asteroid family.</text>
</comment>
<dbReference type="InterPro" id="IPR026832">
    <property type="entry name" value="Asteroid"/>
</dbReference>
<evidence type="ECO:0000313" key="4">
    <source>
        <dbReference type="EMBL" id="RVX74422.1"/>
    </source>
</evidence>
<dbReference type="PANTHER" id="PTHR15665:SF1">
    <property type="entry name" value="PROTEIN ASTEROID HOMOLOG 1"/>
    <property type="match status" value="1"/>
</dbReference>
<feature type="domain" description="Asteroid" evidence="3">
    <location>
        <begin position="160"/>
        <end position="391"/>
    </location>
</feature>
<feature type="compositionally biased region" description="Basic residues" evidence="2">
    <location>
        <begin position="580"/>
        <end position="599"/>
    </location>
</feature>
<dbReference type="OrthoDB" id="5297549at2759"/>
<proteinExistence type="inferred from homology"/>
<evidence type="ECO:0000259" key="3">
    <source>
        <dbReference type="Pfam" id="PF12813"/>
    </source>
</evidence>
<gene>
    <name evidence="4" type="ORF">B0A52_01548</name>
</gene>
<evidence type="ECO:0000313" key="5">
    <source>
        <dbReference type="Proteomes" id="UP000288859"/>
    </source>
</evidence>